<sequence>MVTLHVKDRTKQSGTRADTRAGTLDVEEAPSRGFWLRPYALFKRTPAKIAQDDVLDQLGSESGSEAKAGGKPPWLLITFLLMVLLPAFVCFVYFIAIASDQYTAEARFAVRSLSDSGLGEKVDTGLMNMQAAPQDAYVVTSFIHSAEILRRLKGEIDYRAIFTDPNADYLSRFDPKGSEEDFLKYWDQHVTAYIDGPSGIVTLTVRTFRPEDSVKLANAILQQSEKLVNEITLRARDDLLASFRSEVSRTKANYLDALNDFNGFQQKSGLLSPEVQAKQAGKLLTGLVAQKLELETRLFVLKESDGSESPRYKQMQRAKESLDSQIEDMQAQLVGSGNNSLANVIAGFSKLETNRQVSEKLYEAARRNYDLAFAAVSRKALYLTVFVPPALPQDALYPKRIVSPFLILLGLFVFWATLCLIWASVEDHML</sequence>
<gene>
    <name evidence="3" type="ORF">E6C51_19955</name>
</gene>
<keyword evidence="2" id="KW-0472">Membrane</keyword>
<protein>
    <submittedName>
        <fullName evidence="3">Capsule biosynthesis protein</fullName>
    </submittedName>
</protein>
<feature type="transmembrane region" description="Helical" evidence="2">
    <location>
        <begin position="405"/>
        <end position="425"/>
    </location>
</feature>
<comment type="caution">
    <text evidence="3">The sequence shown here is derived from an EMBL/GenBank/DDBJ whole genome shotgun (WGS) entry which is preliminary data.</text>
</comment>
<dbReference type="RefSeq" id="WP_190237299.1">
    <property type="nucleotide sequence ID" value="NZ_SSOA01000023.1"/>
</dbReference>
<dbReference type="GO" id="GO:0005886">
    <property type="term" value="C:plasma membrane"/>
    <property type="evidence" value="ECO:0007669"/>
    <property type="project" value="TreeGrafter"/>
</dbReference>
<dbReference type="PANTHER" id="PTHR32309">
    <property type="entry name" value="TYROSINE-PROTEIN KINASE"/>
    <property type="match status" value="1"/>
</dbReference>
<feature type="transmembrane region" description="Helical" evidence="2">
    <location>
        <begin position="74"/>
        <end position="98"/>
    </location>
</feature>
<evidence type="ECO:0000313" key="4">
    <source>
        <dbReference type="Proteomes" id="UP000310754"/>
    </source>
</evidence>
<feature type="compositionally biased region" description="Basic and acidic residues" evidence="1">
    <location>
        <begin position="1"/>
        <end position="11"/>
    </location>
</feature>
<dbReference type="PANTHER" id="PTHR32309:SF13">
    <property type="entry name" value="FERRIC ENTEROBACTIN TRANSPORT PROTEIN FEPE"/>
    <property type="match status" value="1"/>
</dbReference>
<dbReference type="EMBL" id="SSOA01000023">
    <property type="protein sequence ID" value="THF46921.1"/>
    <property type="molecule type" value="Genomic_DNA"/>
</dbReference>
<reference evidence="3 4" key="1">
    <citation type="submission" date="2019-04" db="EMBL/GenBank/DDBJ databases">
        <title>Rhizobium terrae sp. nov., isolated from a paddy soil.</title>
        <authorList>
            <person name="Lin S.-Y."/>
            <person name="Hameed A."/>
            <person name="Huang H.-I."/>
            <person name="Young C.-C."/>
        </authorList>
    </citation>
    <scope>NUCLEOTIDE SEQUENCE [LARGE SCALE GENOMIC DNA]</scope>
    <source>
        <strain evidence="3 4">CC-HIH110</strain>
    </source>
</reference>
<keyword evidence="2" id="KW-1133">Transmembrane helix</keyword>
<evidence type="ECO:0000256" key="2">
    <source>
        <dbReference type="SAM" id="Phobius"/>
    </source>
</evidence>
<evidence type="ECO:0000256" key="1">
    <source>
        <dbReference type="SAM" id="MobiDB-lite"/>
    </source>
</evidence>
<proteinExistence type="predicted"/>
<name>A0A4S3ZNA7_9HYPH</name>
<feature type="region of interest" description="Disordered" evidence="1">
    <location>
        <begin position="1"/>
        <end position="22"/>
    </location>
</feature>
<dbReference type="GO" id="GO:0004713">
    <property type="term" value="F:protein tyrosine kinase activity"/>
    <property type="evidence" value="ECO:0007669"/>
    <property type="project" value="TreeGrafter"/>
</dbReference>
<organism evidence="3 4">
    <name type="scientific">Allorhizobium terrae</name>
    <dbReference type="NCBI Taxonomy" id="1848972"/>
    <lineage>
        <taxon>Bacteria</taxon>
        <taxon>Pseudomonadati</taxon>
        <taxon>Pseudomonadota</taxon>
        <taxon>Alphaproteobacteria</taxon>
        <taxon>Hyphomicrobiales</taxon>
        <taxon>Rhizobiaceae</taxon>
        <taxon>Rhizobium/Agrobacterium group</taxon>
        <taxon>Allorhizobium</taxon>
    </lineage>
</organism>
<accession>A0A4S3ZNA7</accession>
<evidence type="ECO:0000313" key="3">
    <source>
        <dbReference type="EMBL" id="THF46921.1"/>
    </source>
</evidence>
<dbReference type="AlphaFoldDB" id="A0A4S3ZNA7"/>
<keyword evidence="4" id="KW-1185">Reference proteome</keyword>
<keyword evidence="2" id="KW-0812">Transmembrane</keyword>
<dbReference type="InterPro" id="IPR050445">
    <property type="entry name" value="Bact_polysacc_biosynth/exp"/>
</dbReference>
<dbReference type="Proteomes" id="UP000310754">
    <property type="component" value="Unassembled WGS sequence"/>
</dbReference>